<organism evidence="1">
    <name type="scientific">Siphoviridae sp. ctf8W5</name>
    <dbReference type="NCBI Taxonomy" id="2825595"/>
    <lineage>
        <taxon>Viruses</taxon>
        <taxon>Duplodnaviria</taxon>
        <taxon>Heunggongvirae</taxon>
        <taxon>Uroviricota</taxon>
        <taxon>Caudoviricetes</taxon>
    </lineage>
</organism>
<proteinExistence type="predicted"/>
<accession>A0A8S5Q6G9</accession>
<dbReference type="EMBL" id="BK015597">
    <property type="protein sequence ID" value="DAE14966.1"/>
    <property type="molecule type" value="Genomic_DNA"/>
</dbReference>
<reference evidence="1" key="1">
    <citation type="journal article" date="2021" name="Proc. Natl. Acad. Sci. U.S.A.">
        <title>A Catalog of Tens of Thousands of Viruses from Human Metagenomes Reveals Hidden Associations with Chronic Diseases.</title>
        <authorList>
            <person name="Tisza M.J."/>
            <person name="Buck C.B."/>
        </authorList>
    </citation>
    <scope>NUCLEOTIDE SEQUENCE</scope>
    <source>
        <strain evidence="1">Ctf8W5</strain>
    </source>
</reference>
<evidence type="ECO:0000313" key="1">
    <source>
        <dbReference type="EMBL" id="DAE14966.1"/>
    </source>
</evidence>
<protein>
    <submittedName>
        <fullName evidence="1">Uncharacterized protein</fullName>
    </submittedName>
</protein>
<name>A0A8S5Q6G9_9CAUD</name>
<sequence length="127" mass="14551">MFMIEAKIRFISITNGIYIPQKNRRERIYVKYNGFSRLFYEGRCGGIDCNVVQVSCLINEAGSIEIWIGNRRTLQAFCVAVCDSEEQANEQYRRVVEAVYKGAGGSYHISFEALEKSRLIPPAEEKK</sequence>